<organism evidence="4 5">
    <name type="scientific">Aquabacterium olei</name>
    <dbReference type="NCBI Taxonomy" id="1296669"/>
    <lineage>
        <taxon>Bacteria</taxon>
        <taxon>Pseudomonadati</taxon>
        <taxon>Pseudomonadota</taxon>
        <taxon>Betaproteobacteria</taxon>
        <taxon>Burkholderiales</taxon>
        <taxon>Aquabacterium</taxon>
    </lineage>
</organism>
<gene>
    <name evidence="4" type="ORF">DEH84_14155</name>
</gene>
<dbReference type="InterPro" id="IPR004629">
    <property type="entry name" value="WecG_TagA_CpsF"/>
</dbReference>
<feature type="region of interest" description="Disordered" evidence="3">
    <location>
        <begin position="1"/>
        <end position="27"/>
    </location>
</feature>
<evidence type="ECO:0000256" key="2">
    <source>
        <dbReference type="ARBA" id="ARBA00022679"/>
    </source>
</evidence>
<dbReference type="PANTHER" id="PTHR34136">
    <property type="match status" value="1"/>
</dbReference>
<dbReference type="GO" id="GO:0016758">
    <property type="term" value="F:hexosyltransferase activity"/>
    <property type="evidence" value="ECO:0007669"/>
    <property type="project" value="TreeGrafter"/>
</dbReference>
<accession>A0A2U8FUH4</accession>
<dbReference type="NCBIfam" id="TIGR00696">
    <property type="entry name" value="wecG_tagA_cpsF"/>
    <property type="match status" value="1"/>
</dbReference>
<dbReference type="AlphaFoldDB" id="A0A2U8FUH4"/>
<sequence length="296" mass="33384">MRHPDPNFGYPSLPLADKRWPAPSRASESPLKKQAILSPFTRQGAFVLDSHIDALTWDECINRIATWAALRQSRYVTLCNVHSVVTASEDAEFRRVIEQADLALPDGAPIAWALRREGHPEQTRLSGPDLMWRYLAEAQRLKQRVFFYGSTPETLDKLRARIVAHFPRLQIAGMVSPPYRSLTAEEDQAHIDQINRSGAHVVFVGLGCPKQEAWMSAHRGRVHAVMLGVGAAFDYHAGTLARAPLWMQKAGLEWLHRLGSEPRRLLKRYLHTNTVFVGRMLKLMVTGRRSGKGQEA</sequence>
<dbReference type="Pfam" id="PF03808">
    <property type="entry name" value="Glyco_tran_WecG"/>
    <property type="match status" value="1"/>
</dbReference>
<dbReference type="CDD" id="cd06533">
    <property type="entry name" value="Glyco_transf_WecG_TagA"/>
    <property type="match status" value="1"/>
</dbReference>
<evidence type="ECO:0000313" key="4">
    <source>
        <dbReference type="EMBL" id="AWI54438.1"/>
    </source>
</evidence>
<evidence type="ECO:0000256" key="3">
    <source>
        <dbReference type="SAM" id="MobiDB-lite"/>
    </source>
</evidence>
<dbReference type="PANTHER" id="PTHR34136:SF1">
    <property type="entry name" value="UDP-N-ACETYL-D-MANNOSAMINURONIC ACID TRANSFERASE"/>
    <property type="match status" value="1"/>
</dbReference>
<keyword evidence="5" id="KW-1185">Reference proteome</keyword>
<reference evidence="4 5" key="1">
    <citation type="submission" date="2018-05" db="EMBL/GenBank/DDBJ databases">
        <title>complete genome sequence of Aquabacterium olei NBRC 110486.</title>
        <authorList>
            <person name="Tang B."/>
            <person name="Chang J."/>
            <person name="Zhang L."/>
            <person name="Yang H."/>
        </authorList>
    </citation>
    <scope>NUCLEOTIDE SEQUENCE [LARGE SCALE GENOMIC DNA]</scope>
    <source>
        <strain evidence="4 5">NBRC 110486</strain>
    </source>
</reference>
<protein>
    <submittedName>
        <fullName evidence="4">Glycosyltransferase</fullName>
    </submittedName>
</protein>
<dbReference type="KEGG" id="aon:DEH84_14155"/>
<dbReference type="Proteomes" id="UP000244892">
    <property type="component" value="Chromosome"/>
</dbReference>
<keyword evidence="1" id="KW-0328">Glycosyltransferase</keyword>
<name>A0A2U8FUH4_9BURK</name>
<keyword evidence="2 4" id="KW-0808">Transferase</keyword>
<proteinExistence type="predicted"/>
<dbReference type="EMBL" id="CP029210">
    <property type="protein sequence ID" value="AWI54438.1"/>
    <property type="molecule type" value="Genomic_DNA"/>
</dbReference>
<evidence type="ECO:0000256" key="1">
    <source>
        <dbReference type="ARBA" id="ARBA00022676"/>
    </source>
</evidence>
<dbReference type="RefSeq" id="WP_109037434.1">
    <property type="nucleotide sequence ID" value="NZ_CP029210.1"/>
</dbReference>
<dbReference type="OrthoDB" id="9808602at2"/>
<evidence type="ECO:0000313" key="5">
    <source>
        <dbReference type="Proteomes" id="UP000244892"/>
    </source>
</evidence>